<dbReference type="InterPro" id="IPR007630">
    <property type="entry name" value="RNA_pol_sigma70_r4"/>
</dbReference>
<reference evidence="2 3" key="1">
    <citation type="submission" date="2017-10" db="EMBL/GenBank/DDBJ databases">
        <title>Reclassification of Eubacterium combesii and discrepancies in the nomenclature of botulinum neurotoxin producing clostridia. Request for an Opinion.</title>
        <authorList>
            <person name="Dobritsa A.P."/>
            <person name="Kutumbaka K.K."/>
            <person name="Samadpour M."/>
        </authorList>
    </citation>
    <scope>NUCLEOTIDE SEQUENCE [LARGE SCALE GENOMIC DNA]</scope>
    <source>
        <strain evidence="2 3">DSM 20696</strain>
    </source>
</reference>
<feature type="domain" description="RNA polymerase sigma-70 region 4" evidence="1">
    <location>
        <begin position="48"/>
        <end position="94"/>
    </location>
</feature>
<evidence type="ECO:0000259" key="1">
    <source>
        <dbReference type="Pfam" id="PF04545"/>
    </source>
</evidence>
<name>A0A2G7HKJ2_9CLOT</name>
<comment type="caution">
    <text evidence="2">The sequence shown here is derived from an EMBL/GenBank/DDBJ whole genome shotgun (WGS) entry which is preliminary data.</text>
</comment>
<evidence type="ECO:0000313" key="2">
    <source>
        <dbReference type="EMBL" id="PIH05226.1"/>
    </source>
</evidence>
<accession>A0A2G7HKJ2</accession>
<evidence type="ECO:0000313" key="3">
    <source>
        <dbReference type="Proteomes" id="UP000231322"/>
    </source>
</evidence>
<gene>
    <name evidence="2" type="ORF">CS538_05195</name>
</gene>
<dbReference type="Gene3D" id="1.20.140.160">
    <property type="match status" value="1"/>
</dbReference>
<dbReference type="GO" id="GO:0006352">
    <property type="term" value="P:DNA-templated transcription initiation"/>
    <property type="evidence" value="ECO:0007669"/>
    <property type="project" value="InterPro"/>
</dbReference>
<dbReference type="SUPFAM" id="SSF88659">
    <property type="entry name" value="Sigma3 and sigma4 domains of RNA polymerase sigma factors"/>
    <property type="match status" value="1"/>
</dbReference>
<protein>
    <recommendedName>
        <fullName evidence="1">RNA polymerase sigma-70 region 4 domain-containing protein</fullName>
    </recommendedName>
</protein>
<keyword evidence="3" id="KW-1185">Reference proteome</keyword>
<dbReference type="Proteomes" id="UP000231322">
    <property type="component" value="Unassembled WGS sequence"/>
</dbReference>
<dbReference type="Pfam" id="PF04545">
    <property type="entry name" value="Sigma70_r4"/>
    <property type="match status" value="1"/>
</dbReference>
<dbReference type="InterPro" id="IPR013324">
    <property type="entry name" value="RNA_pol_sigma_r3/r4-like"/>
</dbReference>
<dbReference type="EMBL" id="PEIK01000003">
    <property type="protein sequence ID" value="PIH05226.1"/>
    <property type="molecule type" value="Genomic_DNA"/>
</dbReference>
<sequence length="100" mass="11445">MKRNLNLIKIESVLREYPVSEAICNNPSATAEQKKKVIDIVKQIELSLGVLTPVELEIINLRYFNHISNKDVAKKLNVTEQTICKKTKNILNKINKIMVL</sequence>
<dbReference type="GO" id="GO:0003700">
    <property type="term" value="F:DNA-binding transcription factor activity"/>
    <property type="evidence" value="ECO:0007669"/>
    <property type="project" value="InterPro"/>
</dbReference>
<dbReference type="AlphaFoldDB" id="A0A2G7HKJ2"/>
<proteinExistence type="predicted"/>
<organism evidence="2 3">
    <name type="scientific">Clostridium combesii</name>
    <dbReference type="NCBI Taxonomy" id="39481"/>
    <lineage>
        <taxon>Bacteria</taxon>
        <taxon>Bacillati</taxon>
        <taxon>Bacillota</taxon>
        <taxon>Clostridia</taxon>
        <taxon>Eubacteriales</taxon>
        <taxon>Clostridiaceae</taxon>
        <taxon>Clostridium</taxon>
    </lineage>
</organism>